<evidence type="ECO:0000256" key="5">
    <source>
        <dbReference type="ARBA" id="ARBA00023027"/>
    </source>
</evidence>
<dbReference type="PRINTS" id="PR00419">
    <property type="entry name" value="ADXRDTASE"/>
</dbReference>
<feature type="binding site" description="in other chain" evidence="6">
    <location>
        <position position="36"/>
    </location>
    <ligand>
        <name>NAD(+)</name>
        <dbReference type="ChEBI" id="CHEBI:57540"/>
        <note>ligand shared between two adjacent protomers</note>
    </ligand>
</feature>
<evidence type="ECO:0000256" key="2">
    <source>
        <dbReference type="ARBA" id="ARBA00022723"/>
    </source>
</evidence>
<evidence type="ECO:0000256" key="1">
    <source>
        <dbReference type="ARBA" id="ARBA00022679"/>
    </source>
</evidence>
<accession>A0AAP2RFN8</accession>
<protein>
    <recommendedName>
        <fullName evidence="6">Thiamine thiazole synthase</fullName>
        <ecNumber evidence="6">2.4.2.59</ecNumber>
    </recommendedName>
</protein>
<dbReference type="SUPFAM" id="SSF51905">
    <property type="entry name" value="FAD/NAD(P)-binding domain"/>
    <property type="match status" value="1"/>
</dbReference>
<dbReference type="PANTHER" id="PTHR43422">
    <property type="entry name" value="THIAMINE THIAZOLE SYNTHASE"/>
    <property type="match status" value="1"/>
</dbReference>
<dbReference type="EC" id="2.4.2.59" evidence="6"/>
<dbReference type="Gene3D" id="3.50.50.60">
    <property type="entry name" value="FAD/NAD(P)-binding domain"/>
    <property type="match status" value="1"/>
</dbReference>
<keyword evidence="4 6" id="KW-0408">Iron</keyword>
<feature type="binding site" evidence="6">
    <location>
        <position position="235"/>
    </location>
    <ligand>
        <name>glycine</name>
        <dbReference type="ChEBI" id="CHEBI:57305"/>
    </ligand>
</feature>
<feature type="binding site" description="in other chain" evidence="6">
    <location>
        <position position="171"/>
    </location>
    <ligand>
        <name>Fe cation</name>
        <dbReference type="ChEBI" id="CHEBI:24875"/>
        <note>ligand shared between two adjacent protomers</note>
    </ligand>
</feature>
<dbReference type="EMBL" id="PGCK01000015">
    <property type="protein sequence ID" value="MCD1296227.1"/>
    <property type="molecule type" value="Genomic_DNA"/>
</dbReference>
<keyword evidence="8" id="KW-1185">Reference proteome</keyword>
<sequence>MELSEVTISKAIIDDFSKTFLDYTEIDAGIVGAGPSGLVCAAYLARSGAKVAVFERKLSVGGGMWGGGMMYPRIVVQKEALRILDDFNIRYREYVPGYYLANSIEAVGKLAAAAVDSGAEIFNLMSVEDVMIRQDDTITGLVINWTAVEMAGLHVDPLSISSKVVIDATGHDADVCRIVQRKVSAERLNEGRGVVGEKSMWADVGEKVLLSTTKEVYPGLIVAGMAANAVSGGHRMGPIFGGMLLSGELAAKKAKEYLKL</sequence>
<keyword evidence="2 6" id="KW-0479">Metal-binding</keyword>
<comment type="catalytic activity">
    <reaction evidence="6">
        <text>hydrogen sulfide + glycine + NAD(+) = ADP-5-ethyl-4-methylthiazole-2-carboxylate + nicotinamide + 3 H2O + H(+)</text>
        <dbReference type="Rhea" id="RHEA:55704"/>
        <dbReference type="ChEBI" id="CHEBI:15377"/>
        <dbReference type="ChEBI" id="CHEBI:15378"/>
        <dbReference type="ChEBI" id="CHEBI:17154"/>
        <dbReference type="ChEBI" id="CHEBI:29919"/>
        <dbReference type="ChEBI" id="CHEBI:57305"/>
        <dbReference type="ChEBI" id="CHEBI:57540"/>
        <dbReference type="ChEBI" id="CHEBI:139151"/>
        <dbReference type="EC" id="2.4.2.59"/>
    </reaction>
</comment>
<dbReference type="PANTHER" id="PTHR43422:SF3">
    <property type="entry name" value="THIAMINE THIAZOLE SYNTHASE"/>
    <property type="match status" value="1"/>
</dbReference>
<organism evidence="7 8">
    <name type="scientific">Methanooceanicella nereidis</name>
    <dbReference type="NCBI Taxonomy" id="2052831"/>
    <lineage>
        <taxon>Archaea</taxon>
        <taxon>Methanobacteriati</taxon>
        <taxon>Methanobacteriota</taxon>
        <taxon>Stenosarchaea group</taxon>
        <taxon>Methanomicrobia</taxon>
        <taxon>Methanocellales</taxon>
        <taxon>Methanocellaceae</taxon>
        <taxon>Methanooceanicella</taxon>
    </lineage>
</organism>
<feature type="binding site" description="in other chain" evidence="6">
    <location>
        <begin position="55"/>
        <end position="56"/>
    </location>
    <ligand>
        <name>NAD(+)</name>
        <dbReference type="ChEBI" id="CHEBI:57540"/>
        <note>ligand shared between two adjacent protomers</note>
    </ligand>
</feature>
<feature type="binding site" evidence="6">
    <location>
        <position position="156"/>
    </location>
    <ligand>
        <name>Fe cation</name>
        <dbReference type="ChEBI" id="CHEBI:24875"/>
        <note>ligand shared between two adjacent protomers</note>
    </ligand>
</feature>
<dbReference type="InterPro" id="IPR002922">
    <property type="entry name" value="Thi4_fam"/>
</dbReference>
<feature type="binding site" evidence="6">
    <location>
        <begin position="154"/>
        <end position="156"/>
    </location>
    <ligand>
        <name>NAD(+)</name>
        <dbReference type="ChEBI" id="CHEBI:57540"/>
        <note>ligand shared between two adjacent protomers</note>
    </ligand>
</feature>
<keyword evidence="7" id="KW-0413">Isomerase</keyword>
<dbReference type="Proteomes" id="UP001320159">
    <property type="component" value="Unassembled WGS sequence"/>
</dbReference>
<comment type="caution">
    <text evidence="7">The sequence shown here is derived from an EMBL/GenBank/DDBJ whole genome shotgun (WGS) entry which is preliminary data.</text>
</comment>
<dbReference type="GO" id="GO:0016763">
    <property type="term" value="F:pentosyltransferase activity"/>
    <property type="evidence" value="ECO:0007669"/>
    <property type="project" value="UniProtKB-UniRule"/>
</dbReference>
<reference evidence="7 8" key="1">
    <citation type="submission" date="2017-11" db="EMBL/GenBank/DDBJ databases">
        <title>Isolation and Characterization of Family Methanocellaceae Species from Potential Methane Hydrate Area Offshore Southwestern Taiwan.</title>
        <authorList>
            <person name="Zhang W.-L."/>
            <person name="Chen W.-C."/>
            <person name="Lai M.-C."/>
            <person name="Chen S.-C."/>
        </authorList>
    </citation>
    <scope>NUCLEOTIDE SEQUENCE [LARGE SCALE GENOMIC DNA]</scope>
    <source>
        <strain evidence="7 8">CWC-04</strain>
    </source>
</reference>
<evidence type="ECO:0000256" key="4">
    <source>
        <dbReference type="ARBA" id="ARBA00023004"/>
    </source>
</evidence>
<dbReference type="GO" id="GO:0016853">
    <property type="term" value="F:isomerase activity"/>
    <property type="evidence" value="ECO:0007669"/>
    <property type="project" value="UniProtKB-KW"/>
</dbReference>
<dbReference type="GO" id="GO:0005506">
    <property type="term" value="F:iron ion binding"/>
    <property type="evidence" value="ECO:0007669"/>
    <property type="project" value="UniProtKB-UniRule"/>
</dbReference>
<dbReference type="NCBIfam" id="TIGR00292">
    <property type="entry name" value="sulfide-dependent adenosine diphosphate thiazole synthase"/>
    <property type="match status" value="1"/>
</dbReference>
<dbReference type="RefSeq" id="WP_369424443.1">
    <property type="nucleotide sequence ID" value="NZ_PGCK01000015.1"/>
</dbReference>
<feature type="binding site" description="in other chain" evidence="6">
    <location>
        <position position="225"/>
    </location>
    <ligand>
        <name>NAD(+)</name>
        <dbReference type="ChEBI" id="CHEBI:57540"/>
        <note>ligand shared between two adjacent protomers</note>
    </ligand>
</feature>
<evidence type="ECO:0000313" key="7">
    <source>
        <dbReference type="EMBL" id="MCD1296227.1"/>
    </source>
</evidence>
<dbReference type="GO" id="GO:0009228">
    <property type="term" value="P:thiamine biosynthetic process"/>
    <property type="evidence" value="ECO:0007669"/>
    <property type="project" value="UniProtKB-KW"/>
</dbReference>
<comment type="pathway">
    <text evidence="6">Cofactor biosynthesis; thiamine diphosphate biosynthesis.</text>
</comment>
<evidence type="ECO:0000256" key="6">
    <source>
        <dbReference type="HAMAP-Rule" id="MF_00304"/>
    </source>
</evidence>
<dbReference type="AlphaFoldDB" id="A0AAP2RFN8"/>
<comment type="subunit">
    <text evidence="6">Homooctamer; tetramer of dimers.</text>
</comment>
<name>A0AAP2RFN8_9EURY</name>
<comment type="function">
    <text evidence="6">Involved in the biosynthesis of the thiazole moiety of thiamine. Catalyzes the conversion of NAD and glycine to adenosine diphosphate 5-(2-hydroxyethyl)-4-methylthiazole-2-carboxylate (ADT), an adenylated thiazole intermediate, using free sulfide as a source of sulfur.</text>
</comment>
<keyword evidence="1 6" id="KW-0808">Transferase</keyword>
<dbReference type="GO" id="GO:0009229">
    <property type="term" value="P:thiamine diphosphate biosynthetic process"/>
    <property type="evidence" value="ECO:0007669"/>
    <property type="project" value="UniProtKB-UniRule"/>
</dbReference>
<evidence type="ECO:0000256" key="3">
    <source>
        <dbReference type="ARBA" id="ARBA00022977"/>
    </source>
</evidence>
<comment type="cofactor">
    <cofactor evidence="6">
        <name>Fe(2+)</name>
        <dbReference type="ChEBI" id="CHEBI:29033"/>
    </cofactor>
</comment>
<feature type="binding site" description="in other chain" evidence="6">
    <location>
        <position position="127"/>
    </location>
    <ligand>
        <name>NAD(+)</name>
        <dbReference type="ChEBI" id="CHEBI:57540"/>
        <note>ligand shared between two adjacent protomers</note>
    </ligand>
</feature>
<dbReference type="InterPro" id="IPR036188">
    <property type="entry name" value="FAD/NAD-bd_sf"/>
</dbReference>
<dbReference type="Pfam" id="PF01946">
    <property type="entry name" value="Thi4"/>
    <property type="match status" value="1"/>
</dbReference>
<keyword evidence="5 6" id="KW-0520">NAD</keyword>
<keyword evidence="3 6" id="KW-0784">Thiamine biosynthesis</keyword>
<feature type="binding site" description="in other chain" evidence="6">
    <location>
        <position position="63"/>
    </location>
    <ligand>
        <name>NAD(+)</name>
        <dbReference type="ChEBI" id="CHEBI:57540"/>
        <note>ligand shared between two adjacent protomers</note>
    </ligand>
</feature>
<dbReference type="GO" id="GO:0052837">
    <property type="term" value="P:thiazole biosynthetic process"/>
    <property type="evidence" value="ECO:0007669"/>
    <property type="project" value="UniProtKB-UniRule"/>
</dbReference>
<dbReference type="HAMAP" id="MF_00304">
    <property type="entry name" value="Thi4"/>
    <property type="match status" value="1"/>
</dbReference>
<gene>
    <name evidence="6" type="primary">thi4</name>
    <name evidence="7" type="ORF">CUJ83_14590</name>
</gene>
<dbReference type="InterPro" id="IPR022828">
    <property type="entry name" value="Thi4_prok"/>
</dbReference>
<proteinExistence type="inferred from homology"/>
<comment type="similarity">
    <text evidence="6">Belongs to the THI4 family.</text>
</comment>
<evidence type="ECO:0000313" key="8">
    <source>
        <dbReference type="Proteomes" id="UP001320159"/>
    </source>
</evidence>
<comment type="caution">
    <text evidence="6">Lacks conserved residue(s) required for the propagation of feature annotation.</text>
</comment>